<dbReference type="AlphaFoldDB" id="A0A6N3FSZ9"/>
<reference evidence="2" key="1">
    <citation type="submission" date="2019-11" db="EMBL/GenBank/DDBJ databases">
        <authorList>
            <person name="Feng L."/>
        </authorList>
    </citation>
    <scope>NUCLEOTIDE SEQUENCE</scope>
    <source>
        <strain evidence="2">CTertiumLFYP3</strain>
    </source>
</reference>
<dbReference type="EMBL" id="CACRTO010000041">
    <property type="protein sequence ID" value="VYU54956.1"/>
    <property type="molecule type" value="Genomic_DNA"/>
</dbReference>
<sequence>MRIKGKGLIIGAIIGLGAGVLIKKILSEKSLDDIKEETKENLSKVKEVVKENIDKVKENLGENRKENTSNVKINKYST</sequence>
<proteinExistence type="predicted"/>
<gene>
    <name evidence="2" type="ORF">CTLFYP3_02820</name>
</gene>
<accession>A0A6N3FSZ9</accession>
<evidence type="ECO:0000256" key="1">
    <source>
        <dbReference type="SAM" id="Coils"/>
    </source>
</evidence>
<dbReference type="RefSeq" id="WP_156627261.1">
    <property type="nucleotide sequence ID" value="NZ_CACRTO010000041.1"/>
</dbReference>
<keyword evidence="1" id="KW-0175">Coiled coil</keyword>
<feature type="coiled-coil region" evidence="1">
    <location>
        <begin position="39"/>
        <end position="66"/>
    </location>
</feature>
<name>A0A6N3FSZ9_9CLOT</name>
<evidence type="ECO:0000313" key="2">
    <source>
        <dbReference type="EMBL" id="VYU54956.1"/>
    </source>
</evidence>
<evidence type="ECO:0008006" key="3">
    <source>
        <dbReference type="Google" id="ProtNLM"/>
    </source>
</evidence>
<protein>
    <recommendedName>
        <fullName evidence="3">YtxH-like protein</fullName>
    </recommendedName>
</protein>
<organism evidence="2">
    <name type="scientific">Clostridium tertium</name>
    <dbReference type="NCBI Taxonomy" id="1559"/>
    <lineage>
        <taxon>Bacteria</taxon>
        <taxon>Bacillati</taxon>
        <taxon>Bacillota</taxon>
        <taxon>Clostridia</taxon>
        <taxon>Eubacteriales</taxon>
        <taxon>Clostridiaceae</taxon>
        <taxon>Clostridium</taxon>
    </lineage>
</organism>